<evidence type="ECO:0000313" key="3">
    <source>
        <dbReference type="Proteomes" id="UP000245119"/>
    </source>
</evidence>
<keyword evidence="3" id="KW-1185">Reference proteome</keyword>
<feature type="compositionally biased region" description="Basic and acidic residues" evidence="1">
    <location>
        <begin position="557"/>
        <end position="569"/>
    </location>
</feature>
<name>A0A2T7NSA3_POMCA</name>
<feature type="compositionally biased region" description="Polar residues" evidence="1">
    <location>
        <begin position="586"/>
        <end position="602"/>
    </location>
</feature>
<dbReference type="Proteomes" id="UP000245119">
    <property type="component" value="Linkage Group LG9"/>
</dbReference>
<feature type="region of interest" description="Disordered" evidence="1">
    <location>
        <begin position="355"/>
        <end position="390"/>
    </location>
</feature>
<feature type="compositionally biased region" description="Basic and acidic residues" evidence="1">
    <location>
        <begin position="536"/>
        <end position="547"/>
    </location>
</feature>
<feature type="compositionally biased region" description="Basic and acidic residues" evidence="1">
    <location>
        <begin position="823"/>
        <end position="836"/>
    </location>
</feature>
<sequence>MSGDQNHLPSPTESLPLKGQDSQDPDTTGDGLTKTTGTTATVAHLDFILWCCLNVFSVTHAIWYFYQTFEVTLSVRCELLTTERTAVVCLFPFNVLIFGELLQSVGKQTQKENYDEIVCTFNVKVSLSRVDFVDKTGSEVFAIVDCGTSCNVLSSYQDVLRIVSPQKTISGDRFVFNATHSDKTTGTYTCHGITAPQVVYPTPSGTGDGDGHGDGYSDESQMTSGSPPETDEVSHNAGAVLFLHWCGVIQIPGLPKTRGEPRDLRHIQGNRLQPVTGCWERTRGLWQSTRADNQDPFERLESNREQDEEACLEAKELLCHNEEKLSLHQDKKSFEAEGNDGSKEEHPLLQDVCNNTKHTQDDNASVGDSQTSLQSLHRESNNDQDEEASLEAEALLSQNEDKMSLHLGVAPGKLKSDLSYPTEESFESDRNYECKDNEMSDVKEEYPLLRDSYNNTKPTQDENASVEDHQTSPQSVHLSNSIKATDVAADLSATSLSRDNIQYKEESPHTTSHSSAPDDTGRPTLKPPIAPKPPHLKLDSRDVRNDSRPLPGSSVIDNKESENDNKMDHPSPTFIPYPLDEEGKDNSVTNVKKSRNFWQNIQHRPPTASAMSEEMQEEMKKIKAQFAARTKKGMEGTEERKDDIARINVKGQENSKADSEAITNEDTKGKLTHKNKEDMDGKKEIEDEKANVEMEEKEIMEMKLETEEKQDSIQKQEQIEETMAAKVEQEDKEEAKREEEHAQEMEAEAVTEQTADTITETLKTSKEPEKKVCKEDDHYKTAFDDDDADRSRSDEGVGDVDKLDGASSTGQSLVYTDLSLPEHSQEGSEGRSEKKQTISSRLNDSPNTLRKDEDDNSPDV</sequence>
<evidence type="ECO:0000256" key="1">
    <source>
        <dbReference type="SAM" id="MobiDB-lite"/>
    </source>
</evidence>
<feature type="compositionally biased region" description="Basic and acidic residues" evidence="1">
    <location>
        <begin position="727"/>
        <end position="744"/>
    </location>
</feature>
<feature type="compositionally biased region" description="Polar residues" evidence="1">
    <location>
        <begin position="837"/>
        <end position="848"/>
    </location>
</feature>
<feature type="compositionally biased region" description="Basic and acidic residues" evidence="1">
    <location>
        <begin position="427"/>
        <end position="448"/>
    </location>
</feature>
<evidence type="ECO:0000313" key="2">
    <source>
        <dbReference type="EMBL" id="PVD24057.1"/>
    </source>
</evidence>
<proteinExistence type="predicted"/>
<feature type="region of interest" description="Disordered" evidence="1">
    <location>
        <begin position="1"/>
        <end position="33"/>
    </location>
</feature>
<feature type="compositionally biased region" description="Polar residues" evidence="1">
    <location>
        <begin position="1"/>
        <end position="13"/>
    </location>
</feature>
<organism evidence="2 3">
    <name type="scientific">Pomacea canaliculata</name>
    <name type="common">Golden apple snail</name>
    <dbReference type="NCBI Taxonomy" id="400727"/>
    <lineage>
        <taxon>Eukaryota</taxon>
        <taxon>Metazoa</taxon>
        <taxon>Spiralia</taxon>
        <taxon>Lophotrochozoa</taxon>
        <taxon>Mollusca</taxon>
        <taxon>Gastropoda</taxon>
        <taxon>Caenogastropoda</taxon>
        <taxon>Architaenioglossa</taxon>
        <taxon>Ampullarioidea</taxon>
        <taxon>Ampullariidae</taxon>
        <taxon>Pomacea</taxon>
    </lineage>
</organism>
<feature type="compositionally biased region" description="Basic and acidic residues" evidence="1">
    <location>
        <begin position="632"/>
        <end position="645"/>
    </location>
</feature>
<feature type="region of interest" description="Disordered" evidence="1">
    <location>
        <begin position="201"/>
        <end position="233"/>
    </location>
</feature>
<accession>A0A2T7NSA3</accession>
<feature type="compositionally biased region" description="Basic and acidic residues" evidence="1">
    <location>
        <begin position="763"/>
        <end position="804"/>
    </location>
</feature>
<comment type="caution">
    <text evidence="2">The sequence shown here is derived from an EMBL/GenBank/DDBJ whole genome shotgun (WGS) entry which is preliminary data.</text>
</comment>
<protein>
    <submittedName>
        <fullName evidence="2">Uncharacterized protein</fullName>
    </submittedName>
</protein>
<feature type="compositionally biased region" description="Polar residues" evidence="1">
    <location>
        <begin position="355"/>
        <end position="375"/>
    </location>
</feature>
<feature type="compositionally biased region" description="Polar residues" evidence="1">
    <location>
        <begin position="452"/>
        <end position="463"/>
    </location>
</feature>
<feature type="region of interest" description="Disordered" evidence="1">
    <location>
        <begin position="500"/>
        <end position="860"/>
    </location>
</feature>
<feature type="compositionally biased region" description="Basic and acidic residues" evidence="1">
    <location>
        <begin position="653"/>
        <end position="718"/>
    </location>
</feature>
<dbReference type="EMBL" id="PZQS01000009">
    <property type="protein sequence ID" value="PVD24057.1"/>
    <property type="molecule type" value="Genomic_DNA"/>
</dbReference>
<feature type="compositionally biased region" description="Polar residues" evidence="1">
    <location>
        <begin position="751"/>
        <end position="762"/>
    </location>
</feature>
<feature type="region of interest" description="Disordered" evidence="1">
    <location>
        <begin position="412"/>
        <end position="481"/>
    </location>
</feature>
<reference evidence="2 3" key="1">
    <citation type="submission" date="2018-04" db="EMBL/GenBank/DDBJ databases">
        <title>The genome of golden apple snail Pomacea canaliculata provides insight into stress tolerance and invasive adaptation.</title>
        <authorList>
            <person name="Liu C."/>
            <person name="Liu B."/>
            <person name="Ren Y."/>
            <person name="Zhang Y."/>
            <person name="Wang H."/>
            <person name="Li S."/>
            <person name="Jiang F."/>
            <person name="Yin L."/>
            <person name="Zhang G."/>
            <person name="Qian W."/>
            <person name="Fan W."/>
        </authorList>
    </citation>
    <scope>NUCLEOTIDE SEQUENCE [LARGE SCALE GENOMIC DNA]</scope>
    <source>
        <strain evidence="2">SZHN2017</strain>
        <tissue evidence="2">Muscle</tissue>
    </source>
</reference>
<dbReference type="AlphaFoldDB" id="A0A2T7NSA3"/>
<feature type="compositionally biased region" description="Polar residues" evidence="1">
    <location>
        <begin position="471"/>
        <end position="481"/>
    </location>
</feature>
<gene>
    <name evidence="2" type="ORF">C0Q70_14527</name>
</gene>